<evidence type="ECO:0008006" key="4">
    <source>
        <dbReference type="Google" id="ProtNLM"/>
    </source>
</evidence>
<dbReference type="SUPFAM" id="SSF101898">
    <property type="entry name" value="NHL repeat"/>
    <property type="match status" value="1"/>
</dbReference>
<feature type="chain" id="PRO_5007569047" description="Beta-propeller repeat protein" evidence="1">
    <location>
        <begin position="25"/>
        <end position="492"/>
    </location>
</feature>
<gene>
    <name evidence="2" type="ORF">BE18_43275</name>
</gene>
<evidence type="ECO:0000313" key="2">
    <source>
        <dbReference type="EMBL" id="KYF85604.1"/>
    </source>
</evidence>
<dbReference type="Proteomes" id="UP000075515">
    <property type="component" value="Unassembled WGS sequence"/>
</dbReference>
<organism evidence="2 3">
    <name type="scientific">Sorangium cellulosum</name>
    <name type="common">Polyangium cellulosum</name>
    <dbReference type="NCBI Taxonomy" id="56"/>
    <lineage>
        <taxon>Bacteria</taxon>
        <taxon>Pseudomonadati</taxon>
        <taxon>Myxococcota</taxon>
        <taxon>Polyangia</taxon>
        <taxon>Polyangiales</taxon>
        <taxon>Polyangiaceae</taxon>
        <taxon>Sorangium</taxon>
    </lineage>
</organism>
<accession>A0A150SSU1</accession>
<evidence type="ECO:0000313" key="3">
    <source>
        <dbReference type="Proteomes" id="UP000075515"/>
    </source>
</evidence>
<keyword evidence="1" id="KW-0732">Signal</keyword>
<dbReference type="PANTHER" id="PTHR35580">
    <property type="entry name" value="CELL SURFACE GLYCOPROTEIN (S-LAYER PROTEIN)-LIKE PROTEIN"/>
    <property type="match status" value="1"/>
</dbReference>
<dbReference type="InterPro" id="IPR052918">
    <property type="entry name" value="Motility_Chemotaxis_Reg"/>
</dbReference>
<name>A0A150SSU1_SORCE</name>
<comment type="caution">
    <text evidence="2">The sequence shown here is derived from an EMBL/GenBank/DDBJ whole genome shotgun (WGS) entry which is preliminary data.</text>
</comment>
<feature type="signal peptide" evidence="1">
    <location>
        <begin position="1"/>
        <end position="24"/>
    </location>
</feature>
<protein>
    <recommendedName>
        <fullName evidence="4">Beta-propeller repeat protein</fullName>
    </recommendedName>
</protein>
<evidence type="ECO:0000256" key="1">
    <source>
        <dbReference type="SAM" id="SignalP"/>
    </source>
</evidence>
<dbReference type="AlphaFoldDB" id="A0A150SSU1"/>
<dbReference type="PROSITE" id="PS51257">
    <property type="entry name" value="PROKAR_LIPOPROTEIN"/>
    <property type="match status" value="1"/>
</dbReference>
<dbReference type="PANTHER" id="PTHR35580:SF1">
    <property type="entry name" value="PHYTASE-LIKE DOMAIN-CONTAINING PROTEIN"/>
    <property type="match status" value="1"/>
</dbReference>
<proteinExistence type="predicted"/>
<sequence>MNRRGSTLRHLALVCALATFGCGARSSLDDWAPAPANGPEAGEGGAGGSGVGAGAGGSAPVCQAGCLEVAFARPFDYAEVTGLAVDARGNILITGAFEGTVDFGGGPLVSTGYKDAFVLKLDPLGRHLWSRRFGELSAVPELQAGLAIATDAAGNILVGGHFGATTDFGGGPLAAQGKSGFIVLLDASGQHVWSTHVGAGSAAVRGVGFHPAGGIVVTGDYVGTMDLGGEAFIDRRDEPSVFVARLDAAGGHVWSKSFGRSGAVQSSTLALDAAGNIALGGSFDVVVDFGGGPLRAAGPSGAAGASDIFVASLGPDGEHRWSQRLGSVAGEHPGGTVVDGAGNVVSLGSIGQTFQFGGDTLTSDGDAVFVAKLSATGAPTFGRSFSRAHALAADAAGNTWLAGAFLYDADFGCGPLTAKLQGLFVAGLDPRGEGFCSVSFEPSEYGGLSRIAVDPTGALVAVGNLKGTIDFGAGPISSPEVRESMLVVKLLP</sequence>
<dbReference type="EMBL" id="JEMC01002693">
    <property type="protein sequence ID" value="KYF85604.1"/>
    <property type="molecule type" value="Genomic_DNA"/>
</dbReference>
<reference evidence="2 3" key="1">
    <citation type="submission" date="2014-02" db="EMBL/GenBank/DDBJ databases">
        <title>The small core and large imbalanced accessory genome model reveals a collaborative survival strategy of Sorangium cellulosum strains in nature.</title>
        <authorList>
            <person name="Han K."/>
            <person name="Peng R."/>
            <person name="Blom J."/>
            <person name="Li Y.-Z."/>
        </authorList>
    </citation>
    <scope>NUCLEOTIDE SEQUENCE [LARGE SCALE GENOMIC DNA]</scope>
    <source>
        <strain evidence="2 3">So0149</strain>
    </source>
</reference>